<dbReference type="PATRIC" id="fig|1449976.3.peg.675"/>
<evidence type="ECO:0000256" key="7">
    <source>
        <dbReference type="RuleBase" id="RU000461"/>
    </source>
</evidence>
<reference evidence="8 9" key="1">
    <citation type="journal article" date="2014" name="BMC Genomics">
        <title>Complete genome sequence of producer of the glycopeptide antibiotic Aculeximycin Kutzneria albida DSM 43870T, a representative of minor genus of Pseudonocardiaceae.</title>
        <authorList>
            <person name="Rebets Y."/>
            <person name="Tokovenko B."/>
            <person name="Lushchyk I."/>
            <person name="Ruckert C."/>
            <person name="Zaburannyi N."/>
            <person name="Bechthold A."/>
            <person name="Kalinowski J."/>
            <person name="Luzhetskyy A."/>
        </authorList>
    </citation>
    <scope>NUCLEOTIDE SEQUENCE [LARGE SCALE GENOMIC DNA]</scope>
    <source>
        <strain evidence="8">DSM 43870</strain>
    </source>
</reference>
<dbReference type="RefSeq" id="WP_081789171.1">
    <property type="nucleotide sequence ID" value="NZ_CP007155.1"/>
</dbReference>
<dbReference type="Gene3D" id="1.10.630.10">
    <property type="entry name" value="Cytochrome P450"/>
    <property type="match status" value="1"/>
</dbReference>
<dbReference type="AlphaFoldDB" id="W5W751"/>
<dbReference type="GO" id="GO:0020037">
    <property type="term" value="F:heme binding"/>
    <property type="evidence" value="ECO:0007669"/>
    <property type="project" value="InterPro"/>
</dbReference>
<dbReference type="PANTHER" id="PTHR46696">
    <property type="entry name" value="P450, PUTATIVE (EUROFUNG)-RELATED"/>
    <property type="match status" value="1"/>
</dbReference>
<dbReference type="EMBL" id="CP007155">
    <property type="protein sequence ID" value="AHH94039.1"/>
    <property type="molecule type" value="Genomic_DNA"/>
</dbReference>
<dbReference type="Pfam" id="PF00067">
    <property type="entry name" value="p450"/>
    <property type="match status" value="1"/>
</dbReference>
<dbReference type="GO" id="GO:0005506">
    <property type="term" value="F:iron ion binding"/>
    <property type="evidence" value="ECO:0007669"/>
    <property type="project" value="InterPro"/>
</dbReference>
<evidence type="ECO:0000256" key="3">
    <source>
        <dbReference type="ARBA" id="ARBA00022723"/>
    </source>
</evidence>
<dbReference type="STRING" id="1449976.KALB_664"/>
<dbReference type="PRINTS" id="PR00385">
    <property type="entry name" value="P450"/>
</dbReference>
<organism evidence="8 9">
    <name type="scientific">Kutzneria albida DSM 43870</name>
    <dbReference type="NCBI Taxonomy" id="1449976"/>
    <lineage>
        <taxon>Bacteria</taxon>
        <taxon>Bacillati</taxon>
        <taxon>Actinomycetota</taxon>
        <taxon>Actinomycetes</taxon>
        <taxon>Pseudonocardiales</taxon>
        <taxon>Pseudonocardiaceae</taxon>
        <taxon>Kutzneria</taxon>
    </lineage>
</organism>
<dbReference type="InterPro" id="IPR001128">
    <property type="entry name" value="Cyt_P450"/>
</dbReference>
<dbReference type="FunFam" id="1.10.630.10:FF:000018">
    <property type="entry name" value="Cytochrome P450 monooxygenase"/>
    <property type="match status" value="1"/>
</dbReference>
<evidence type="ECO:0000313" key="8">
    <source>
        <dbReference type="EMBL" id="AHH94039.1"/>
    </source>
</evidence>
<dbReference type="PRINTS" id="PR00359">
    <property type="entry name" value="BP450"/>
</dbReference>
<dbReference type="HOGENOM" id="CLU_033716_1_0_11"/>
<keyword evidence="9" id="KW-1185">Reference proteome</keyword>
<evidence type="ECO:0000256" key="4">
    <source>
        <dbReference type="ARBA" id="ARBA00023002"/>
    </source>
</evidence>
<dbReference type="SUPFAM" id="SSF48264">
    <property type="entry name" value="Cytochrome P450"/>
    <property type="match status" value="1"/>
</dbReference>
<dbReference type="CDD" id="cd11029">
    <property type="entry name" value="CYP107-like"/>
    <property type="match status" value="1"/>
</dbReference>
<comment type="similarity">
    <text evidence="1 7">Belongs to the cytochrome P450 family.</text>
</comment>
<evidence type="ECO:0000256" key="6">
    <source>
        <dbReference type="ARBA" id="ARBA00023033"/>
    </source>
</evidence>
<dbReference type="GO" id="GO:0004497">
    <property type="term" value="F:monooxygenase activity"/>
    <property type="evidence" value="ECO:0007669"/>
    <property type="project" value="UniProtKB-KW"/>
</dbReference>
<evidence type="ECO:0000256" key="2">
    <source>
        <dbReference type="ARBA" id="ARBA00022617"/>
    </source>
</evidence>
<dbReference type="InterPro" id="IPR036396">
    <property type="entry name" value="Cyt_P450_sf"/>
</dbReference>
<dbReference type="OrthoDB" id="3665617at2"/>
<keyword evidence="3 7" id="KW-0479">Metal-binding</keyword>
<keyword evidence="6 7" id="KW-0503">Monooxygenase</keyword>
<evidence type="ECO:0000313" key="9">
    <source>
        <dbReference type="Proteomes" id="UP000019225"/>
    </source>
</evidence>
<dbReference type="Proteomes" id="UP000019225">
    <property type="component" value="Chromosome"/>
</dbReference>
<proteinExistence type="inferred from homology"/>
<dbReference type="InterPro" id="IPR002397">
    <property type="entry name" value="Cyt_P450_B"/>
</dbReference>
<sequence>MAATSSAGDPVRVPEPLLPAARACPASGSAAAVGPAHRGRLVTGIESWLVTRYEEVAAALSDPRLVMSAPRIQQELVDRGALPERFGSLVQRRTRTLLSTDPPEHSQLRRLVNPSFSGRTVDLLRERARQVCGDLLAAMRERSRQGEVVDLVDEFAFPLSVTMICQLLGAPAEDRERFREWSQAIVFDHGDAESVAAYQRAMAAMDEYFGELIAAKRAAPAEDLVSQLVAADDERGGEDPAELRSMLSLLMIAGHETTANLIASGVLELLRNPEQLAALRADPGLLNPTVEECLRHAGPVAFSSMRFTTEEIRFGEVLVPRGEVVSLGLWAADHDPAHFPDPDAFDVHRRGDPHLAFGRGAHFCVGANLARMQAQVALGTLLDSFGEIKLAVPEEELSWRPANTRGPRHLPLRLTE</sequence>
<accession>W5W751</accession>
<keyword evidence="2 7" id="KW-0349">Heme</keyword>
<dbReference type="PROSITE" id="PS00086">
    <property type="entry name" value="CYTOCHROME_P450"/>
    <property type="match status" value="1"/>
</dbReference>
<gene>
    <name evidence="8" type="ORF">KALB_664</name>
</gene>
<protein>
    <submittedName>
        <fullName evidence="8">Cytochrome P450 107B1</fullName>
        <ecNumber evidence="8">1.14.-.-</ecNumber>
    </submittedName>
</protein>
<dbReference type="GO" id="GO:0016705">
    <property type="term" value="F:oxidoreductase activity, acting on paired donors, with incorporation or reduction of molecular oxygen"/>
    <property type="evidence" value="ECO:0007669"/>
    <property type="project" value="InterPro"/>
</dbReference>
<dbReference type="eggNOG" id="COG2124">
    <property type="taxonomic scope" value="Bacteria"/>
</dbReference>
<dbReference type="PANTHER" id="PTHR46696:SF1">
    <property type="entry name" value="CYTOCHROME P450 YJIB-RELATED"/>
    <property type="match status" value="1"/>
</dbReference>
<keyword evidence="4 7" id="KW-0560">Oxidoreductase</keyword>
<evidence type="ECO:0000256" key="5">
    <source>
        <dbReference type="ARBA" id="ARBA00023004"/>
    </source>
</evidence>
<dbReference type="KEGG" id="kal:KALB_664"/>
<evidence type="ECO:0000256" key="1">
    <source>
        <dbReference type="ARBA" id="ARBA00010617"/>
    </source>
</evidence>
<name>W5W751_9PSEU</name>
<dbReference type="EC" id="1.14.-.-" evidence="8"/>
<keyword evidence="5 7" id="KW-0408">Iron</keyword>
<dbReference type="InterPro" id="IPR017972">
    <property type="entry name" value="Cyt_P450_CS"/>
</dbReference>